<evidence type="ECO:0000313" key="2">
    <source>
        <dbReference type="EMBL" id="SCV68242.1"/>
    </source>
</evidence>
<evidence type="ECO:0000256" key="1">
    <source>
        <dbReference type="SAM" id="MobiDB-lite"/>
    </source>
</evidence>
<feature type="region of interest" description="Disordered" evidence="1">
    <location>
        <begin position="1"/>
        <end position="31"/>
    </location>
</feature>
<dbReference type="Proteomes" id="UP000198372">
    <property type="component" value="Unassembled WGS sequence"/>
</dbReference>
<keyword evidence="3" id="KW-1185">Reference proteome</keyword>
<dbReference type="EMBL" id="FMSP01000003">
    <property type="protein sequence ID" value="SCV68242.1"/>
    <property type="molecule type" value="Genomic_DNA"/>
</dbReference>
<feature type="compositionally biased region" description="Polar residues" evidence="1">
    <location>
        <begin position="1"/>
        <end position="11"/>
    </location>
</feature>
<protein>
    <submittedName>
        <fullName evidence="2">BQ2448_363 protein</fullName>
    </submittedName>
</protein>
<name>A0A238F285_9BASI</name>
<dbReference type="AlphaFoldDB" id="A0A238F285"/>
<organism evidence="2 3">
    <name type="scientific">Microbotryum intermedium</name>
    <dbReference type="NCBI Taxonomy" id="269621"/>
    <lineage>
        <taxon>Eukaryota</taxon>
        <taxon>Fungi</taxon>
        <taxon>Dikarya</taxon>
        <taxon>Basidiomycota</taxon>
        <taxon>Pucciniomycotina</taxon>
        <taxon>Microbotryomycetes</taxon>
        <taxon>Microbotryales</taxon>
        <taxon>Microbotryaceae</taxon>
        <taxon>Microbotryum</taxon>
    </lineage>
</organism>
<evidence type="ECO:0000313" key="3">
    <source>
        <dbReference type="Proteomes" id="UP000198372"/>
    </source>
</evidence>
<feature type="compositionally biased region" description="Basic residues" evidence="1">
    <location>
        <begin position="15"/>
        <end position="29"/>
    </location>
</feature>
<reference evidence="3" key="1">
    <citation type="submission" date="2016-09" db="EMBL/GenBank/DDBJ databases">
        <authorList>
            <person name="Jeantristanb JTB J.-T."/>
            <person name="Ricardo R."/>
        </authorList>
    </citation>
    <scope>NUCLEOTIDE SEQUENCE [LARGE SCALE GENOMIC DNA]</scope>
</reference>
<proteinExistence type="predicted"/>
<accession>A0A238F285</accession>
<sequence>MAITDVRTNGVCTKPKPKPKPTPTRKPKPAPKGLCGNKRCPPHPDHGFFHCIQGKKCLLSCSAGWQPKSNAVCVNIHNDVKYCGSTGRRCPGSYNGVGKAICTAGRCSLSCPRGSSIKKRGSSLYCTTR</sequence>
<gene>
    <name evidence="2" type="ORF">BQ2448_363</name>
</gene>